<evidence type="ECO:0000313" key="12">
    <source>
        <dbReference type="EMBL" id="GAA4409014.1"/>
    </source>
</evidence>
<dbReference type="PROSITE" id="PS50125">
    <property type="entry name" value="GUANYLATE_CYCLASE_2"/>
    <property type="match status" value="1"/>
</dbReference>
<feature type="coiled-coil region" evidence="8">
    <location>
        <begin position="386"/>
        <end position="435"/>
    </location>
</feature>
<feature type="transmembrane region" description="Helical" evidence="9">
    <location>
        <begin position="209"/>
        <end position="226"/>
    </location>
</feature>
<dbReference type="InterPro" id="IPR001054">
    <property type="entry name" value="A/G_cyclase"/>
</dbReference>
<dbReference type="PANTHER" id="PTHR11920:SF335">
    <property type="entry name" value="GUANYLATE CYCLASE"/>
    <property type="match status" value="1"/>
</dbReference>
<comment type="caution">
    <text evidence="12">The sequence shown here is derived from an EMBL/GenBank/DDBJ whole genome shotgun (WGS) entry which is preliminary data.</text>
</comment>
<keyword evidence="2 9" id="KW-0812">Transmembrane</keyword>
<name>A0ABP8KLB1_9BACT</name>
<dbReference type="CDD" id="cd07302">
    <property type="entry name" value="CHD"/>
    <property type="match status" value="1"/>
</dbReference>
<evidence type="ECO:0000256" key="5">
    <source>
        <dbReference type="ARBA" id="ARBA00023136"/>
    </source>
</evidence>
<keyword evidence="3" id="KW-0547">Nucleotide-binding</keyword>
<dbReference type="InterPro" id="IPR029787">
    <property type="entry name" value="Nucleotide_cyclase"/>
</dbReference>
<dbReference type="SUPFAM" id="SSF55073">
    <property type="entry name" value="Nucleotide cyclase"/>
    <property type="match status" value="1"/>
</dbReference>
<sequence length="655" mass="73705">MRSILGILLFGLLTSYLASAQPIRMTDVDQRADVFHASRVLKADGSVTIDALLAHPDQYAFQPLSQNPIQPKTGKSGYWMTVDITNETDAELLLQFIYNGTKLIDVYETWQGAIVARHRLGALHPERTNPVRKSNPFCPLNIRRGETHRIYVYQQGIYTSELPIYCLTATRLLTETHRSDLFYGIFYGIVLAIGLGMLLFSVRVHAHDILMYGIWVLLLGVQTALFRGHLNEFLYARHPAIEAYGAALGGVVGMAHVLFTLSFLRLHKKAPRLYRAALALLILFGVGILWLVVDLNTGTPLDIDVIPLVALAEGVFNIAAGVYVHRRGFRPARYYILGNLGFYALLIVFLLYAFGYLPYSFFTYNSMIFGTTFEIALFATALASSINLLRQQRRQAIQEKIELLQAQERLVSGQNAMLEQQVAQRTLELQEEKQRSEELLLNILPGEIVEELKKSGTTQPRRYEQVTVMFMDIQNFTEAGEQFTPEQLVSELDHYFRSIDAILGRYRIEKIKTIGDAYLCAGGVPVAYPDNAGEVVRAALEIKNFLEQNQLERQVQGQAYFSFRIGIHTGPVVAGVVGARKFAYDIWGDTVNTAARMEQHGEAGKVNISATTYSLVNDRVRCSYRGKVPVKHKGDLDMYFAEAFITDKRPLELSP</sequence>
<dbReference type="InterPro" id="IPR011622">
    <property type="entry name" value="7TMR_DISM_rcpt_extracell_dom2"/>
</dbReference>
<comment type="similarity">
    <text evidence="7">Belongs to the adenylyl cyclase class-4/guanylyl cyclase family.</text>
</comment>
<evidence type="ECO:0000256" key="8">
    <source>
        <dbReference type="SAM" id="Coils"/>
    </source>
</evidence>
<evidence type="ECO:0000256" key="4">
    <source>
        <dbReference type="ARBA" id="ARBA00022989"/>
    </source>
</evidence>
<keyword evidence="5 9" id="KW-0472">Membrane</keyword>
<evidence type="ECO:0000256" key="3">
    <source>
        <dbReference type="ARBA" id="ARBA00022741"/>
    </source>
</evidence>
<feature type="transmembrane region" description="Helical" evidence="9">
    <location>
        <begin position="305"/>
        <end position="324"/>
    </location>
</feature>
<dbReference type="PANTHER" id="PTHR11920">
    <property type="entry name" value="GUANYLYL CYCLASE"/>
    <property type="match status" value="1"/>
</dbReference>
<organism evidence="12 13">
    <name type="scientific">Nibrella viscosa</name>
    <dbReference type="NCBI Taxonomy" id="1084524"/>
    <lineage>
        <taxon>Bacteria</taxon>
        <taxon>Pseudomonadati</taxon>
        <taxon>Bacteroidota</taxon>
        <taxon>Cytophagia</taxon>
        <taxon>Cytophagales</taxon>
        <taxon>Spirosomataceae</taxon>
        <taxon>Nibrella</taxon>
    </lineage>
</organism>
<evidence type="ECO:0000256" key="6">
    <source>
        <dbReference type="ARBA" id="ARBA00023239"/>
    </source>
</evidence>
<feature type="chain" id="PRO_5045670513" description="Guanylate cyclase domain-containing protein" evidence="10">
    <location>
        <begin position="21"/>
        <end position="655"/>
    </location>
</feature>
<keyword evidence="8" id="KW-0175">Coiled coil</keyword>
<dbReference type="Pfam" id="PF07695">
    <property type="entry name" value="7TMR-DISM_7TM"/>
    <property type="match status" value="1"/>
</dbReference>
<dbReference type="Pfam" id="PF07696">
    <property type="entry name" value="7TMR-DISMED2"/>
    <property type="match status" value="1"/>
</dbReference>
<keyword evidence="6 7" id="KW-0456">Lyase</keyword>
<evidence type="ECO:0000256" key="9">
    <source>
        <dbReference type="SAM" id="Phobius"/>
    </source>
</evidence>
<dbReference type="RefSeq" id="WP_345268790.1">
    <property type="nucleotide sequence ID" value="NZ_BAABHB010000006.1"/>
</dbReference>
<feature type="domain" description="Guanylate cyclase" evidence="11">
    <location>
        <begin position="467"/>
        <end position="598"/>
    </location>
</feature>
<evidence type="ECO:0000256" key="1">
    <source>
        <dbReference type="ARBA" id="ARBA00004370"/>
    </source>
</evidence>
<dbReference type="Gene3D" id="2.60.40.2380">
    <property type="match status" value="1"/>
</dbReference>
<dbReference type="Proteomes" id="UP001500936">
    <property type="component" value="Unassembled WGS sequence"/>
</dbReference>
<accession>A0ABP8KLB1</accession>
<feature type="transmembrane region" description="Helical" evidence="9">
    <location>
        <begin position="246"/>
        <end position="266"/>
    </location>
</feature>
<dbReference type="Pfam" id="PF00211">
    <property type="entry name" value="Guanylate_cyc"/>
    <property type="match status" value="1"/>
</dbReference>
<proteinExistence type="inferred from homology"/>
<dbReference type="InterPro" id="IPR050401">
    <property type="entry name" value="Cyclic_nucleotide_synthase"/>
</dbReference>
<protein>
    <recommendedName>
        <fullName evidence="11">Guanylate cyclase domain-containing protein</fullName>
    </recommendedName>
</protein>
<evidence type="ECO:0000313" key="13">
    <source>
        <dbReference type="Proteomes" id="UP001500936"/>
    </source>
</evidence>
<gene>
    <name evidence="12" type="ORF">GCM10023187_31650</name>
</gene>
<feature type="transmembrane region" description="Helical" evidence="9">
    <location>
        <begin position="367"/>
        <end position="389"/>
    </location>
</feature>
<reference evidence="13" key="1">
    <citation type="journal article" date="2019" name="Int. J. Syst. Evol. Microbiol.">
        <title>The Global Catalogue of Microorganisms (GCM) 10K type strain sequencing project: providing services to taxonomists for standard genome sequencing and annotation.</title>
        <authorList>
            <consortium name="The Broad Institute Genomics Platform"/>
            <consortium name="The Broad Institute Genome Sequencing Center for Infectious Disease"/>
            <person name="Wu L."/>
            <person name="Ma J."/>
        </authorList>
    </citation>
    <scope>NUCLEOTIDE SEQUENCE [LARGE SCALE GENOMIC DNA]</scope>
    <source>
        <strain evidence="13">JCM 17925</strain>
    </source>
</reference>
<feature type="transmembrane region" description="Helical" evidence="9">
    <location>
        <begin position="181"/>
        <end position="202"/>
    </location>
</feature>
<feature type="transmembrane region" description="Helical" evidence="9">
    <location>
        <begin position="336"/>
        <end position="355"/>
    </location>
</feature>
<dbReference type="Gene3D" id="3.30.70.1230">
    <property type="entry name" value="Nucleotide cyclase"/>
    <property type="match status" value="1"/>
</dbReference>
<dbReference type="InterPro" id="IPR018297">
    <property type="entry name" value="A/G_cyclase_CS"/>
</dbReference>
<evidence type="ECO:0000256" key="2">
    <source>
        <dbReference type="ARBA" id="ARBA00022692"/>
    </source>
</evidence>
<evidence type="ECO:0000256" key="10">
    <source>
        <dbReference type="SAM" id="SignalP"/>
    </source>
</evidence>
<feature type="signal peptide" evidence="10">
    <location>
        <begin position="1"/>
        <end position="20"/>
    </location>
</feature>
<dbReference type="PROSITE" id="PS00452">
    <property type="entry name" value="GUANYLATE_CYCLASE_1"/>
    <property type="match status" value="1"/>
</dbReference>
<dbReference type="SMART" id="SM00044">
    <property type="entry name" value="CYCc"/>
    <property type="match status" value="1"/>
</dbReference>
<comment type="subcellular location">
    <subcellularLocation>
        <location evidence="1">Membrane</location>
    </subcellularLocation>
</comment>
<dbReference type="InterPro" id="IPR011623">
    <property type="entry name" value="7TMR_DISM_rcpt_extracell_dom1"/>
</dbReference>
<keyword evidence="4 9" id="KW-1133">Transmembrane helix</keyword>
<keyword evidence="10" id="KW-0732">Signal</keyword>
<keyword evidence="13" id="KW-1185">Reference proteome</keyword>
<evidence type="ECO:0000259" key="11">
    <source>
        <dbReference type="PROSITE" id="PS50125"/>
    </source>
</evidence>
<evidence type="ECO:0000256" key="7">
    <source>
        <dbReference type="RuleBase" id="RU000405"/>
    </source>
</evidence>
<feature type="transmembrane region" description="Helical" evidence="9">
    <location>
        <begin position="273"/>
        <end position="293"/>
    </location>
</feature>
<dbReference type="EMBL" id="BAABHB010000006">
    <property type="protein sequence ID" value="GAA4409014.1"/>
    <property type="molecule type" value="Genomic_DNA"/>
</dbReference>